<evidence type="ECO:0000313" key="1">
    <source>
        <dbReference type="EMBL" id="CAJ1370507.1"/>
    </source>
</evidence>
<sequence>MDGETVGRWILEVGNRLFEEGSLPGLPSWEQEESPEFRVSLKCWEAALEESMGPRFLELVEKSFKQAEAGFYQLGRLAPRLAGLRWASCIAWIRFRTKAVMEASSGGGNCSMPSAAASKEACEEAKRFIFKALDSVVSEPRVRVLFDFDLVGEGVWHGGGKEELPEESKDEWHRRACEFDICRIAHQVEKAPPEDVNATMPRLLLMQPFGTPHKRIRLAVVPRMILERHDWFTQVTNMALTNLAAKQPVVGPILNIEVPPPPDFDLEDPEIRGKVERGEDLGKAHQEEGLPGALHGSAGLLYAAMAFEEEIVNVHFHPGAILLEGMMEMFLHYGPKLRSISLQGTAGFVSEDSLSLLTLAGDTVRMLDLEGCDLDPSHLQAILITVKSLRCLQCLDLAGNKLDSLAALNLIGALCENRIDLDTLRLDGNPLGTQEVFKNEVATLLATRGESVIAGGDLVLHLGDDAVRWCAVPREGSLARRLREGDVVRTTSLKEMDRMVAQTEMQLVKWETNDPKAASAGGRDWLRRKRLHNAYVWSSPALRFYRRQRAWLAKQKD</sequence>
<dbReference type="Gene3D" id="3.80.10.10">
    <property type="entry name" value="Ribonuclease Inhibitor"/>
    <property type="match status" value="1"/>
</dbReference>
<dbReference type="EMBL" id="CAUJNA010000024">
    <property type="protein sequence ID" value="CAJ1370507.1"/>
    <property type="molecule type" value="Genomic_DNA"/>
</dbReference>
<dbReference type="AlphaFoldDB" id="A0AA36HL43"/>
<gene>
    <name evidence="1" type="ORF">EVOR1521_LOCUS1068</name>
</gene>
<dbReference type="SUPFAM" id="SSF52047">
    <property type="entry name" value="RNI-like"/>
    <property type="match status" value="1"/>
</dbReference>
<reference evidence="1" key="1">
    <citation type="submission" date="2023-08" db="EMBL/GenBank/DDBJ databases">
        <authorList>
            <person name="Chen Y."/>
            <person name="Shah S."/>
            <person name="Dougan E. K."/>
            <person name="Thang M."/>
            <person name="Chan C."/>
        </authorList>
    </citation>
    <scope>NUCLEOTIDE SEQUENCE</scope>
</reference>
<proteinExistence type="predicted"/>
<dbReference type="InterPro" id="IPR032675">
    <property type="entry name" value="LRR_dom_sf"/>
</dbReference>
<keyword evidence="2" id="KW-1185">Reference proteome</keyword>
<name>A0AA36HL43_9DINO</name>
<dbReference type="Proteomes" id="UP001178507">
    <property type="component" value="Unassembled WGS sequence"/>
</dbReference>
<accession>A0AA36HL43</accession>
<dbReference type="PROSITE" id="PS51450">
    <property type="entry name" value="LRR"/>
    <property type="match status" value="1"/>
</dbReference>
<protein>
    <submittedName>
        <fullName evidence="1">Uncharacterized protein</fullName>
    </submittedName>
</protein>
<comment type="caution">
    <text evidence="1">The sequence shown here is derived from an EMBL/GenBank/DDBJ whole genome shotgun (WGS) entry which is preliminary data.</text>
</comment>
<evidence type="ECO:0000313" key="2">
    <source>
        <dbReference type="Proteomes" id="UP001178507"/>
    </source>
</evidence>
<organism evidence="1 2">
    <name type="scientific">Effrenium voratum</name>
    <dbReference type="NCBI Taxonomy" id="2562239"/>
    <lineage>
        <taxon>Eukaryota</taxon>
        <taxon>Sar</taxon>
        <taxon>Alveolata</taxon>
        <taxon>Dinophyceae</taxon>
        <taxon>Suessiales</taxon>
        <taxon>Symbiodiniaceae</taxon>
        <taxon>Effrenium</taxon>
    </lineage>
</organism>
<dbReference type="InterPro" id="IPR001611">
    <property type="entry name" value="Leu-rich_rpt"/>
</dbReference>